<feature type="domain" description="C2H2-type" evidence="5">
    <location>
        <begin position="859"/>
        <end position="879"/>
    </location>
</feature>
<feature type="domain" description="C2H2-type" evidence="5">
    <location>
        <begin position="748"/>
        <end position="770"/>
    </location>
</feature>
<feature type="domain" description="C2H2-type" evidence="5">
    <location>
        <begin position="920"/>
        <end position="942"/>
    </location>
</feature>
<feature type="domain" description="C2H2-type" evidence="5">
    <location>
        <begin position="642"/>
        <end position="664"/>
    </location>
</feature>
<sequence length="2514" mass="284670">MSNKSVKKFKPSKDYEKSLERNEQEVLVLPPNLLQELGINLGNIPNTSGYPIVKGNVESSDLQSGEESKINFEQLHNVAEEVTGHIYEKSVQLSFPIVSSNNIPQQKEEQHINANYVACTSNIEQNNININIDQNTTEIDKNTDIQIQPSVESNTVIKYQKTNEVLNHGSAETLKKFKLCPTSKNALIPFKINTPIGKVLKSTSISDNITSNKILQKKDSACSMHTEENNLDTNNFNNYSDIDANDGLAPDTNKKLDYSDIKSVNINDNEAREEIEIYCVIDDEDNLSEESNLATCNENKTVDIDISVETPTPSTSLVSQMTVNDTLTDLHQIKEKEVDEDVEIYTEKNNNISENFDESNTSASEKQSMDVSRCNSVTQKPYYVNQCLLEKVNLSPDHLTTKSKLCIQGVEKPGGIVDRRLQTEKMNLRTYQNRKAKNRLKNKTDDVILVNELTAKTYDITDVCTDLNNINVTCVTKHMCTCNDFGRLQFNDGENECGHLHFLPKNTINSNPSMCEIFSEEDDSNEEILPEIDNNYDNNDVQLNDLSNICYTEFSISESDVSDVLSENQKPLLSETCVNIYDETMNLTNFDTDDIKSHDLYSFSPPEKRKRTLNQEEEGIFSSSTDSNYHNAPNAKKFISCVKCAVCRKEIAEVDWDSHLSENHCHIAWKQGSSIIDLNDKNLIQKLSGTLKKQNSLFCTFCGHKEKRDAKKFLAHLKICITKIFTNVNITTSKYSEDDMNIQNNDTIKCETCRENVLIVHWTEHMTTRHIDTKTQIEIKPAPIENIIKTEPVDEKELKLELVKCALCKMEMNPIDWTDHKQKEHNYLAWKEGDRELNLDDGRKIYNYLRHILKNTGELVCGKCGLVYHYPKSFMKHIKTCNGDMVKSLNDSVVSNQSNEGVNRTQDDYADISLAFNSSVECGVCSQEVAGTEWLDHIHKEHNYLAKIRGVPPLEKMNESTKESDLDNTKDVSIWEKITLQYTGTVKCGVCQDEVDGEQWLQHIQKEHHYIAWIEGEQPLNFLMEEEKWQYLNNVTKQTGGLICGKCGLNRKYGKAYMQHVKECDGSKSAMVEQLNDSQMIKNNINSTYLDDCTNSSGQVKCGVCGEEVEGELWLQHIQKEHDYIAWVEGRTPLNREDNELINTYLKLLIKRIGPLICGKCGLPRKLAKSYLQHVSKCDETKEEAESGIQENLDEDENEFIHTEPVQCGVCLQQVEGSQWIHHIRLKHDYLARIAGKPPLDVNDEEEVRKHLSAMRKYVEHLVCNNCGESRKHVGAFLKHVQYCDGAEKSDNGSEDLENEEEPFVPSGRVRCGVCKQEVEGEDWINHIHKEHDYMATIEGRPPLILDDEEEIRTHLNTIRRHVRELVCNKCGESRKFVKSYLKHIKNCDVSELLPVDANDSEVKKEPDESFTSDDMKVADKFLNNTDASQFVYEGIAKCGVCHNEVRKQDWIEHIQKEHNYLAWIDGQPPLDVNDEEEVRKHLSAMRKYVEQLVCNNCGESRKHVGAFLKHVQYCDGAERLSTETVVESRRNSVASVPMEEEKDYQLEFPGTVVCGVCDSEVYGNQWVHHIRKEHNYIAHVKGKTPLDINNMKQIKAHLNAVSKYAGGLYCNKCGLMRLYVKSYLVHIKRCGNSDNLLPVDANDSEVKKEPDESFTSDDMKVADKFLNNTDASQFVYEGIAKCGVCHNEVRKQDWIEHIQKEHNYLAWIDGQPPLMLCLPLIDEKVRTERENIPSYASPPPLNHFPFPSFPYQKRVGRKSTLVECAVCSEKLPVEGWKNHAMKKHYNIAWTVGSDPIDLKNPYAVEKYLKEYKKIQKNLICNICKLTRVSCAGFYAHILTCGKTEEEIEDFKSVCDICNSKYLCIYKNQHLAFHREQEYVKEKKSRALEVARSKADEGGTSGRRRAAEKAKTVIEDYKSSLNKLKHKCPSCSFGTDVEEELEGHTCEVDSDRLSDSDVSASVHSEDTDSDVDSDVSMEEEQQPIDKKKRVDTPAKVSHHIPFKINSASNYVSQAALDFYNMHYTLDELFPDWKPREYQEVDAEDLPKYLPNVEESCKVKIGNGEWTTYKRFEAKNDIVLGIFVGGSIRCVSWAEARRDGEAARNYLAVSGHGAPDAPRLPASHLHQHPALLQIWDFADFESVPKFVLGLALDYGTVWAMDWCPSGTRDCQPCSMEHAAGARLGLLALACSNGSAYVLSVPYPDHDAKKPQIIKIKPSVELRLCSSEDRRKYQATAISWSKQKGHTIILVGYADGSTAFYDLNCDSPLLKSVENNITILYPFQDDRPHNTCISDVALFASGDTEGGGGAWGAWGGASCTGVHAALRASAPRLHAPLATATSLFTPHWPSLLVTADEAIANYMTNELEWHGSGRRLGGQRALATCERCGAAAALTPPALRLMRTHPAYKDPRRDIVGILRMAPLGKKRSKHTNDELSMKVEPLTYEDAVKEYGIELKLKSHMNKADQQVVVSEAKAQFPERFPLAEVPTLAFCPAPSAHRQLALPTHSGLLFIVTM</sequence>
<dbReference type="PANTHER" id="PTHR15052:SF2">
    <property type="entry name" value="GENERAL TRANSCRIPTION FACTOR 3C POLYPEPTIDE 2"/>
    <property type="match status" value="1"/>
</dbReference>
<dbReference type="InterPro" id="IPR036322">
    <property type="entry name" value="WD40_repeat_dom_sf"/>
</dbReference>
<evidence type="ECO:0000256" key="2">
    <source>
        <dbReference type="ARBA" id="ARBA00023163"/>
    </source>
</evidence>
<accession>A0A194R7A4</accession>
<feature type="compositionally biased region" description="Basic and acidic residues" evidence="4">
    <location>
        <begin position="1946"/>
        <end position="1955"/>
    </location>
</feature>
<organism evidence="6 7">
    <name type="scientific">Papilio machaon</name>
    <name type="common">Old World swallowtail butterfly</name>
    <dbReference type="NCBI Taxonomy" id="76193"/>
    <lineage>
        <taxon>Eukaryota</taxon>
        <taxon>Metazoa</taxon>
        <taxon>Ecdysozoa</taxon>
        <taxon>Arthropoda</taxon>
        <taxon>Hexapoda</taxon>
        <taxon>Insecta</taxon>
        <taxon>Pterygota</taxon>
        <taxon>Neoptera</taxon>
        <taxon>Endopterygota</taxon>
        <taxon>Lepidoptera</taxon>
        <taxon>Glossata</taxon>
        <taxon>Ditrysia</taxon>
        <taxon>Papilionoidea</taxon>
        <taxon>Papilionidae</taxon>
        <taxon>Papilioninae</taxon>
        <taxon>Papilio</taxon>
    </lineage>
</organism>
<feature type="domain" description="C2H2-type" evidence="5">
    <location>
        <begin position="1437"/>
        <end position="1459"/>
    </location>
</feature>
<evidence type="ECO:0000313" key="6">
    <source>
        <dbReference type="EMBL" id="KPJ11751.1"/>
    </source>
</evidence>
<dbReference type="PANTHER" id="PTHR15052">
    <property type="entry name" value="RNA POLYMERASE III TRANSCRIPTION INITIATION FACTOR COMPLEX SUBUNIT"/>
    <property type="match status" value="1"/>
</dbReference>
<feature type="domain" description="C2H2-type" evidence="5">
    <location>
        <begin position="1763"/>
        <end position="1785"/>
    </location>
</feature>
<dbReference type="InterPro" id="IPR052416">
    <property type="entry name" value="GTF3C_component"/>
</dbReference>
<feature type="domain" description="C2H2-type" evidence="5">
    <location>
        <begin position="1553"/>
        <end position="1575"/>
    </location>
</feature>
<dbReference type="SUPFAM" id="SSF50978">
    <property type="entry name" value="WD40 repeat-like"/>
    <property type="match status" value="1"/>
</dbReference>
<evidence type="ECO:0000256" key="3">
    <source>
        <dbReference type="ARBA" id="ARBA00023242"/>
    </source>
</evidence>
<feature type="domain" description="C2H2-type" evidence="5">
    <location>
        <begin position="1681"/>
        <end position="1703"/>
    </location>
</feature>
<keyword evidence="7" id="KW-1185">Reference proteome</keyword>
<dbReference type="GO" id="GO:0006383">
    <property type="term" value="P:transcription by RNA polymerase III"/>
    <property type="evidence" value="ECO:0007669"/>
    <property type="project" value="TreeGrafter"/>
</dbReference>
<gene>
    <name evidence="6" type="ORF">RR48_08057</name>
</gene>
<feature type="region of interest" description="Disordered" evidence="4">
    <location>
        <begin position="349"/>
        <end position="368"/>
    </location>
</feature>
<reference evidence="6 7" key="1">
    <citation type="journal article" date="2015" name="Nat. Commun.">
        <title>Outbred genome sequencing and CRISPR/Cas9 gene editing in butterflies.</title>
        <authorList>
            <person name="Li X."/>
            <person name="Fan D."/>
            <person name="Zhang W."/>
            <person name="Liu G."/>
            <person name="Zhang L."/>
            <person name="Zhao L."/>
            <person name="Fang X."/>
            <person name="Chen L."/>
            <person name="Dong Y."/>
            <person name="Chen Y."/>
            <person name="Ding Y."/>
            <person name="Zhao R."/>
            <person name="Feng M."/>
            <person name="Zhu Y."/>
            <person name="Feng Y."/>
            <person name="Jiang X."/>
            <person name="Zhu D."/>
            <person name="Xiang H."/>
            <person name="Feng X."/>
            <person name="Li S."/>
            <person name="Wang J."/>
            <person name="Zhang G."/>
            <person name="Kronforst M.R."/>
            <person name="Wang W."/>
        </authorList>
    </citation>
    <scope>NUCLEOTIDE SEQUENCE [LARGE SCALE GENOMIC DNA]</scope>
    <source>
        <strain evidence="6">Ya'a_city_454_Pm</strain>
        <tissue evidence="6">Whole body</tissue>
    </source>
</reference>
<feature type="compositionally biased region" description="Basic and acidic residues" evidence="4">
    <location>
        <begin position="1983"/>
        <end position="1992"/>
    </location>
</feature>
<evidence type="ECO:0000259" key="5">
    <source>
        <dbReference type="SMART" id="SM00355"/>
    </source>
</evidence>
<feature type="domain" description="C2H2-type" evidence="5">
    <location>
        <begin position="1100"/>
        <end position="1122"/>
    </location>
</feature>
<name>A0A194R7A4_PAPMA</name>
<dbReference type="EMBL" id="KQ460870">
    <property type="protein sequence ID" value="KPJ11751.1"/>
    <property type="molecule type" value="Genomic_DNA"/>
</dbReference>
<proteinExistence type="predicted"/>
<feature type="domain" description="C2H2-type" evidence="5">
    <location>
        <begin position="986"/>
        <end position="1008"/>
    </location>
</feature>
<dbReference type="GO" id="GO:0005634">
    <property type="term" value="C:nucleus"/>
    <property type="evidence" value="ECO:0007669"/>
    <property type="project" value="UniProtKB-SubCell"/>
</dbReference>
<evidence type="ECO:0000256" key="4">
    <source>
        <dbReference type="SAM" id="MobiDB-lite"/>
    </source>
</evidence>
<dbReference type="SMART" id="SM00355">
    <property type="entry name" value="ZnF_C2H2"/>
    <property type="match status" value="13"/>
</dbReference>
<evidence type="ECO:0000313" key="7">
    <source>
        <dbReference type="Proteomes" id="UP000053240"/>
    </source>
</evidence>
<feature type="domain" description="C2H2-type" evidence="5">
    <location>
        <begin position="803"/>
        <end position="825"/>
    </location>
</feature>
<protein>
    <submittedName>
        <fullName evidence="6">General transcription factor 3C polypeptide 2</fullName>
    </submittedName>
</protein>
<feature type="domain" description="C2H2-type" evidence="5">
    <location>
        <begin position="1206"/>
        <end position="1228"/>
    </location>
</feature>
<dbReference type="GO" id="GO:0000127">
    <property type="term" value="C:transcription factor TFIIIC complex"/>
    <property type="evidence" value="ECO:0007669"/>
    <property type="project" value="TreeGrafter"/>
</dbReference>
<dbReference type="Proteomes" id="UP000053240">
    <property type="component" value="Unassembled WGS sequence"/>
</dbReference>
<keyword evidence="3" id="KW-0539">Nucleus</keyword>
<evidence type="ECO:0000256" key="1">
    <source>
        <dbReference type="ARBA" id="ARBA00004123"/>
    </source>
</evidence>
<feature type="domain" description="C2H2-type" evidence="5">
    <location>
        <begin position="1310"/>
        <end position="1332"/>
    </location>
</feature>
<dbReference type="InParanoid" id="A0A194R7A4"/>
<feature type="region of interest" description="Disordered" evidence="4">
    <location>
        <begin position="1946"/>
        <end position="1992"/>
    </location>
</feature>
<dbReference type="InterPro" id="IPR013087">
    <property type="entry name" value="Znf_C2H2_type"/>
</dbReference>
<comment type="subcellular location">
    <subcellularLocation>
        <location evidence="1">Nucleus</location>
    </subcellularLocation>
</comment>
<feature type="compositionally biased region" description="Acidic residues" evidence="4">
    <location>
        <begin position="1967"/>
        <end position="1982"/>
    </location>
</feature>
<dbReference type="STRING" id="76193.A0A194R7A4"/>
<keyword evidence="2" id="KW-0804">Transcription</keyword>